<organism evidence="1 2">
    <name type="scientific">Burkholderia humptydooensis</name>
    <dbReference type="NCBI Taxonomy" id="430531"/>
    <lineage>
        <taxon>Bacteria</taxon>
        <taxon>Pseudomonadati</taxon>
        <taxon>Pseudomonadota</taxon>
        <taxon>Betaproteobacteria</taxon>
        <taxon>Burkholderiales</taxon>
        <taxon>Burkholderiaceae</taxon>
        <taxon>Burkholderia</taxon>
        <taxon>pseudomallei group</taxon>
    </lineage>
</organism>
<dbReference type="InterPro" id="IPR011059">
    <property type="entry name" value="Metal-dep_hydrolase_composite"/>
</dbReference>
<accession>A0A7T2TY81</accession>
<dbReference type="KEGG" id="bhg:I6G56_11445"/>
<sequence length="376" mass="38874">MPIEMSCAARPWVISDTMRFDSAGCAFERCDIEIAGGRIAAIVPAGSSALAEGIDGASLICTPGVVDIAPPDGRIHPSWAAVAEPPACVTTMARHCTGDAPLDAGAAAAAMRRVALLRVDDRRPEQADAWPGWMPATSAAHAGAAAPDVPSLVTALPVIASGDLASAAEIVAWAHRAKRAGTRIGIQFSAHSDVAHEFRARFCCSEAALIAYLMADDKRVTVFGAAPLDGRDIAALARTRSHAVIDACRDGERVRGRSAYAPLLEKGRAALRFRGGAALHRLMRETERASAALLDRCALALTRSAAAALGLDDVGAIAPGMKADLCLFERQAGDDLRGGGATLLSLLATRAPRAVLVDGRSRVCAKAALAATGAAH</sequence>
<dbReference type="Gene3D" id="3.20.20.140">
    <property type="entry name" value="Metal-dependent hydrolases"/>
    <property type="match status" value="1"/>
</dbReference>
<dbReference type="Gene3D" id="2.30.40.10">
    <property type="entry name" value="Urease, subunit C, domain 1"/>
    <property type="match status" value="1"/>
</dbReference>
<dbReference type="RefSeq" id="WP_045554839.1">
    <property type="nucleotide sequence ID" value="NZ_CP013380.1"/>
</dbReference>
<keyword evidence="1" id="KW-0378">Hydrolase</keyword>
<evidence type="ECO:0000313" key="2">
    <source>
        <dbReference type="Proteomes" id="UP000594943"/>
    </source>
</evidence>
<gene>
    <name evidence="1" type="ORF">I6G56_11445</name>
</gene>
<name>A0A7U4P410_9BURK</name>
<reference evidence="1 2" key="1">
    <citation type="submission" date="2020-12" db="EMBL/GenBank/DDBJ databases">
        <title>FDA dAtabase for Regulatory Grade micrObial Sequences (FDA-ARGOS): Supporting development and validation of Infectious Disease Dx tests.</title>
        <authorList>
            <person name="Nelson B."/>
            <person name="Plummer A."/>
            <person name="Tallon L."/>
            <person name="Sadzewicz L."/>
            <person name="Zhao X."/>
            <person name="Boylan J."/>
            <person name="Ott S."/>
            <person name="Bowen H."/>
            <person name="Vavikolanu K."/>
            <person name="Mehta A."/>
            <person name="Aluvathingal J."/>
            <person name="Nadendla S."/>
            <person name="Myers T."/>
            <person name="Yan Y."/>
            <person name="Sichtig H."/>
        </authorList>
    </citation>
    <scope>NUCLEOTIDE SEQUENCE [LARGE SCALE GENOMIC DNA]</scope>
    <source>
        <strain evidence="1 2">FDAARGOS_899</strain>
    </source>
</reference>
<evidence type="ECO:0000313" key="1">
    <source>
        <dbReference type="EMBL" id="QPS42246.1"/>
    </source>
</evidence>
<dbReference type="AlphaFoldDB" id="A0A7U4P410"/>
<proteinExistence type="predicted"/>
<accession>A0A7U4P410</accession>
<protein>
    <submittedName>
        <fullName evidence="1">Amidohydrolase family protein</fullName>
    </submittedName>
</protein>
<dbReference type="Proteomes" id="UP000594943">
    <property type="component" value="Chromosome 1"/>
</dbReference>
<dbReference type="EMBL" id="CP065686">
    <property type="protein sequence ID" value="QPS42246.1"/>
    <property type="molecule type" value="Genomic_DNA"/>
</dbReference>
<dbReference type="GO" id="GO:0016810">
    <property type="term" value="F:hydrolase activity, acting on carbon-nitrogen (but not peptide) bonds"/>
    <property type="evidence" value="ECO:0007669"/>
    <property type="project" value="InterPro"/>
</dbReference>
<dbReference type="SUPFAM" id="SSF51338">
    <property type="entry name" value="Composite domain of metallo-dependent hydrolases"/>
    <property type="match status" value="2"/>
</dbReference>